<dbReference type="Proteomes" id="UP000192927">
    <property type="component" value="Unassembled WGS sequence"/>
</dbReference>
<evidence type="ECO:0000256" key="3">
    <source>
        <dbReference type="SAM" id="SignalP"/>
    </source>
</evidence>
<accession>A0A1W5D8R1</accession>
<evidence type="ECO:0000256" key="1">
    <source>
        <dbReference type="SAM" id="MobiDB-lite"/>
    </source>
</evidence>
<keyword evidence="2" id="KW-0812">Transmembrane</keyword>
<keyword evidence="3" id="KW-0732">Signal</keyword>
<feature type="compositionally biased region" description="Low complexity" evidence="1">
    <location>
        <begin position="75"/>
        <end position="90"/>
    </location>
</feature>
<evidence type="ECO:0000313" key="4">
    <source>
        <dbReference type="EMBL" id="SLM39435.1"/>
    </source>
</evidence>
<feature type="chain" id="PRO_5012303462" evidence="3">
    <location>
        <begin position="23"/>
        <end position="347"/>
    </location>
</feature>
<feature type="region of interest" description="Disordered" evidence="1">
    <location>
        <begin position="63"/>
        <end position="90"/>
    </location>
</feature>
<keyword evidence="2" id="KW-0472">Membrane</keyword>
<dbReference type="AlphaFoldDB" id="A0A1W5D8R1"/>
<feature type="signal peptide" evidence="3">
    <location>
        <begin position="1"/>
        <end position="22"/>
    </location>
</feature>
<proteinExistence type="predicted"/>
<keyword evidence="2" id="KW-1133">Transmembrane helix</keyword>
<name>A0A1W5D8R1_9LECA</name>
<evidence type="ECO:0000313" key="5">
    <source>
        <dbReference type="Proteomes" id="UP000192927"/>
    </source>
</evidence>
<reference evidence="5" key="1">
    <citation type="submission" date="2017-03" db="EMBL/GenBank/DDBJ databases">
        <authorList>
            <person name="Sharma R."/>
            <person name="Thines M."/>
        </authorList>
    </citation>
    <scope>NUCLEOTIDE SEQUENCE [LARGE SCALE GENOMIC DNA]</scope>
</reference>
<sequence length="347" mass="36333">MLIVLAIATAIALSSHLHQATAHSPHAIRSLDNIYKHHGYVDHHLRRNADAILNHVLYHGRNVVPSPSPSPSPQTPATSSNPFSPITPTAITATAPQGWENQTQAACQTALSAYVDTTNPSGMALCYNIPYFNPATGAFDADLRLYLVSPPSGDWASLTPQAISVGLSYPGGALAPNTRTPAQPPIATPSHPPSPSAGLGRRAAAAPQLLQVLDFAGTVDGAVLRANPTEQDYRFLLLPRVSLSALSRSAAPIRTALNPAAAAFVNGVFAAPLSTARPALLASAGGSIPFVLPGTRLGVFPTGLVVTGAWAVLLGVVVGYGTVGRRRAREEFRRRVRRGNMGVVKTI</sequence>
<dbReference type="EMBL" id="FWEW01003505">
    <property type="protein sequence ID" value="SLM39435.1"/>
    <property type="molecule type" value="Genomic_DNA"/>
</dbReference>
<feature type="transmembrane region" description="Helical" evidence="2">
    <location>
        <begin position="299"/>
        <end position="323"/>
    </location>
</feature>
<organism evidence="4 5">
    <name type="scientific">Lasallia pustulata</name>
    <dbReference type="NCBI Taxonomy" id="136370"/>
    <lineage>
        <taxon>Eukaryota</taxon>
        <taxon>Fungi</taxon>
        <taxon>Dikarya</taxon>
        <taxon>Ascomycota</taxon>
        <taxon>Pezizomycotina</taxon>
        <taxon>Lecanoromycetes</taxon>
        <taxon>OSLEUM clade</taxon>
        <taxon>Umbilicariomycetidae</taxon>
        <taxon>Umbilicariales</taxon>
        <taxon>Umbilicariaceae</taxon>
        <taxon>Lasallia</taxon>
    </lineage>
</organism>
<feature type="region of interest" description="Disordered" evidence="1">
    <location>
        <begin position="174"/>
        <end position="200"/>
    </location>
</feature>
<protein>
    <submittedName>
        <fullName evidence="4">Uncharacterized protein</fullName>
    </submittedName>
</protein>
<evidence type="ECO:0000256" key="2">
    <source>
        <dbReference type="SAM" id="Phobius"/>
    </source>
</evidence>
<feature type="compositionally biased region" description="Pro residues" evidence="1">
    <location>
        <begin position="182"/>
        <end position="195"/>
    </location>
</feature>
<keyword evidence="5" id="KW-1185">Reference proteome</keyword>